<dbReference type="PANTHER" id="PTHR12555:SF13">
    <property type="entry name" value="UBIQUITIN RECOGNITION FACTOR IN ER-ASSOCIATED DEGRADATION PROTEIN 1"/>
    <property type="match status" value="1"/>
</dbReference>
<keyword evidence="2" id="KW-0833">Ubl conjugation pathway</keyword>
<evidence type="ECO:0000313" key="7">
    <source>
        <dbReference type="Proteomes" id="UP001143981"/>
    </source>
</evidence>
<evidence type="ECO:0000256" key="1">
    <source>
        <dbReference type="ARBA" id="ARBA00006043"/>
    </source>
</evidence>
<gene>
    <name evidence="6" type="primary">UFD1</name>
    <name evidence="6" type="ORF">LPJ61_004471</name>
</gene>
<dbReference type="InterPro" id="IPR042299">
    <property type="entry name" value="Ufd1-like_Nn"/>
</dbReference>
<feature type="region of interest" description="Disordered" evidence="3">
    <location>
        <begin position="224"/>
        <end position="254"/>
    </location>
</feature>
<comment type="similarity">
    <text evidence="1">Belongs to the UFD1 family.</text>
</comment>
<feature type="domain" description="Ubiquitin fusion degradation protein UFD1 N-terminal subdomain 1" evidence="4">
    <location>
        <begin position="34"/>
        <end position="137"/>
    </location>
</feature>
<dbReference type="Gene3D" id="2.40.40.50">
    <property type="entry name" value="Ubiquitin fusion degradation protein UFD1, N-terminal domain"/>
    <property type="match status" value="1"/>
</dbReference>
<dbReference type="GO" id="GO:0006511">
    <property type="term" value="P:ubiquitin-dependent protein catabolic process"/>
    <property type="evidence" value="ECO:0007669"/>
    <property type="project" value="InterPro"/>
</dbReference>
<feature type="compositionally biased region" description="Low complexity" evidence="3">
    <location>
        <begin position="305"/>
        <end position="317"/>
    </location>
</feature>
<dbReference type="Proteomes" id="UP001143981">
    <property type="component" value="Unassembled WGS sequence"/>
</dbReference>
<protein>
    <submittedName>
        <fullName evidence="6">Ubiquitin fusion degradation protein</fullName>
    </submittedName>
</protein>
<feature type="domain" description="Ubiquitin fusion degradation protein UFD1 N-terminal subdomain 2" evidence="5">
    <location>
        <begin position="140"/>
        <end position="215"/>
    </location>
</feature>
<name>A0A9W7Y978_9FUNG</name>
<dbReference type="Pfam" id="PF03152">
    <property type="entry name" value="UFD1_N1"/>
    <property type="match status" value="1"/>
</dbReference>
<evidence type="ECO:0000259" key="5">
    <source>
        <dbReference type="Pfam" id="PF24842"/>
    </source>
</evidence>
<dbReference type="GO" id="GO:0036503">
    <property type="term" value="P:ERAD pathway"/>
    <property type="evidence" value="ECO:0007669"/>
    <property type="project" value="TreeGrafter"/>
</dbReference>
<dbReference type="InterPro" id="IPR055417">
    <property type="entry name" value="UFD1_N1"/>
</dbReference>
<evidence type="ECO:0000259" key="4">
    <source>
        <dbReference type="Pfam" id="PF03152"/>
    </source>
</evidence>
<dbReference type="PANTHER" id="PTHR12555">
    <property type="entry name" value="UBIQUITIN FUSION DEGRADATON PROTEIN 1"/>
    <property type="match status" value="1"/>
</dbReference>
<organism evidence="6 7">
    <name type="scientific">Coemansia biformis</name>
    <dbReference type="NCBI Taxonomy" id="1286918"/>
    <lineage>
        <taxon>Eukaryota</taxon>
        <taxon>Fungi</taxon>
        <taxon>Fungi incertae sedis</taxon>
        <taxon>Zoopagomycota</taxon>
        <taxon>Kickxellomycotina</taxon>
        <taxon>Kickxellomycetes</taxon>
        <taxon>Kickxellales</taxon>
        <taxon>Kickxellaceae</taxon>
        <taxon>Coemansia</taxon>
    </lineage>
</organism>
<dbReference type="OrthoDB" id="422728at2759"/>
<accession>A0A9W7Y978</accession>
<dbReference type="Gene3D" id="3.10.330.10">
    <property type="match status" value="1"/>
</dbReference>
<evidence type="ECO:0000256" key="2">
    <source>
        <dbReference type="ARBA" id="ARBA00022786"/>
    </source>
</evidence>
<dbReference type="AlphaFoldDB" id="A0A9W7Y978"/>
<dbReference type="InterPro" id="IPR004854">
    <property type="entry name" value="Ufd1-like"/>
</dbReference>
<dbReference type="GO" id="GO:0031593">
    <property type="term" value="F:polyubiquitin modification-dependent protein binding"/>
    <property type="evidence" value="ECO:0007669"/>
    <property type="project" value="TreeGrafter"/>
</dbReference>
<dbReference type="Pfam" id="PF24842">
    <property type="entry name" value="UFD1_N2"/>
    <property type="match status" value="1"/>
</dbReference>
<reference evidence="6" key="1">
    <citation type="submission" date="2022-07" db="EMBL/GenBank/DDBJ databases">
        <title>Phylogenomic reconstructions and comparative analyses of Kickxellomycotina fungi.</title>
        <authorList>
            <person name="Reynolds N.K."/>
            <person name="Stajich J.E."/>
            <person name="Barry K."/>
            <person name="Grigoriev I.V."/>
            <person name="Crous P."/>
            <person name="Smith M.E."/>
        </authorList>
    </citation>
    <scope>NUCLEOTIDE SEQUENCE</scope>
    <source>
        <strain evidence="6">BCRC 34381</strain>
    </source>
</reference>
<keyword evidence="7" id="KW-1185">Reference proteome</keyword>
<proteinExistence type="inferred from homology"/>
<sequence>MSPDESSDEFGGGGYGGFVPVQQFQRYAGRRRQFTRFYSAYPIVAYGGNKADANYGGKILMPPSALDELSQLEVVYPLLFKLQNDDAEGDGTGTKRRTHCGVLEFVAEEGRVYLPQWMMETLQLLPGAAVEVINVALLHGSLVKLQPQSTDFLDISDHRAVLENALRKFSALTVGDVIAMDYNNREYKIAILETQPSPSAINIVETDLSVDFAAPVGYVEPTQRNESAGVASGSEAQLSDASRPASSIAKDIRSKEVAAKDEAASLRFQAFRGTGARLGTSAADATPSSLRSYAATDTNGDSERAAGSFAADGASSQGPVPLDLPIGTLFFGYDLVPPAGSELDSADAGDDPQKAPFQGEGRVLRQRRKR</sequence>
<evidence type="ECO:0000256" key="3">
    <source>
        <dbReference type="SAM" id="MobiDB-lite"/>
    </source>
</evidence>
<comment type="caution">
    <text evidence="6">The sequence shown here is derived from an EMBL/GenBank/DDBJ whole genome shotgun (WGS) entry which is preliminary data.</text>
</comment>
<evidence type="ECO:0000313" key="6">
    <source>
        <dbReference type="EMBL" id="KAJ1727632.1"/>
    </source>
</evidence>
<feature type="region of interest" description="Disordered" evidence="3">
    <location>
        <begin position="341"/>
        <end position="370"/>
    </location>
</feature>
<dbReference type="InterPro" id="IPR055418">
    <property type="entry name" value="UFD1_N2"/>
</dbReference>
<feature type="compositionally biased region" description="Polar residues" evidence="3">
    <location>
        <begin position="286"/>
        <end position="299"/>
    </location>
</feature>
<dbReference type="GO" id="GO:0034098">
    <property type="term" value="C:VCP-NPL4-UFD1 AAA ATPase complex"/>
    <property type="evidence" value="ECO:0007669"/>
    <property type="project" value="TreeGrafter"/>
</dbReference>
<feature type="region of interest" description="Disordered" evidence="3">
    <location>
        <begin position="279"/>
        <end position="317"/>
    </location>
</feature>
<dbReference type="EMBL" id="JANBOI010001032">
    <property type="protein sequence ID" value="KAJ1727632.1"/>
    <property type="molecule type" value="Genomic_DNA"/>
</dbReference>